<keyword evidence="3" id="KW-1185">Reference proteome</keyword>
<name>E5BFS7_9FUSO</name>
<dbReference type="Proteomes" id="UP000002975">
    <property type="component" value="Unassembled WGS sequence"/>
</dbReference>
<evidence type="ECO:0000256" key="1">
    <source>
        <dbReference type="SAM" id="Phobius"/>
    </source>
</evidence>
<sequence length="145" mass="16574">MNVMTTYKRKITNLIVGLLSAPAAAFFLLAILRYFLSPLIMLIISGIAFILILYLTIFSDNIKFVIDEEDKTMIYYENGKVVKEYDLKNASLSYNMKFGHSAVIDLIINGEKIDCEPLGERQFEKMYHQLEKLVGVEPIKLKVGE</sequence>
<keyword evidence="1" id="KW-0812">Transmembrane</keyword>
<accession>E5BFS7</accession>
<dbReference type="OrthoDB" id="9951992at2"/>
<feature type="transmembrane region" description="Helical" evidence="1">
    <location>
        <begin position="38"/>
        <end position="57"/>
    </location>
</feature>
<dbReference type="HOGENOM" id="CLU_1784033_0_0_0"/>
<reference evidence="2 3" key="1">
    <citation type="submission" date="2009-02" db="EMBL/GenBank/DDBJ databases">
        <title>The Genome Sequence of Fusobacterium sp. 3_1_5R.</title>
        <authorList>
            <consortium name="The Broad Institute Genome Sequencing Platform"/>
            <person name="Ward D."/>
            <person name="Young S.K."/>
            <person name="Kodira C.D."/>
            <person name="Zeng Q."/>
            <person name="Koehrsen M."/>
            <person name="Alvarado L."/>
            <person name="Berlin A."/>
            <person name="Borenstein D."/>
            <person name="Chen Z."/>
            <person name="Engels R."/>
            <person name="Freedman E."/>
            <person name="Gellesch M."/>
            <person name="Goldberg J."/>
            <person name="Griggs A."/>
            <person name="Gujja S."/>
            <person name="Heiman D."/>
            <person name="Hepburn T."/>
            <person name="Howarth C."/>
            <person name="Jen D."/>
            <person name="Larson L."/>
            <person name="Lewis B."/>
            <person name="Mehta T."/>
            <person name="Park D."/>
            <person name="Pearson M."/>
            <person name="Roberts A."/>
            <person name="Saif S."/>
            <person name="Shea T."/>
            <person name="Shenoy N."/>
            <person name="Sisk P."/>
            <person name="Stolte C."/>
            <person name="Sykes S."/>
            <person name="Walk T."/>
            <person name="White J."/>
            <person name="Yandava C."/>
            <person name="Allen-Vercoe E."/>
            <person name="Strauss J."/>
            <person name="Ambrose C."/>
            <person name="Lander E."/>
            <person name="Nusbaum C."/>
            <person name="Galagan J."/>
            <person name="Birren B."/>
        </authorList>
    </citation>
    <scope>NUCLEOTIDE SEQUENCE [LARGE SCALE GENOMIC DNA]</scope>
    <source>
        <strain evidence="2 3">3_1_5R</strain>
    </source>
</reference>
<dbReference type="EMBL" id="GG657971">
    <property type="protein sequence ID" value="EFS20958.1"/>
    <property type="molecule type" value="Genomic_DNA"/>
</dbReference>
<organism evidence="2 3">
    <name type="scientific">Fusobacterium gonidiaformans 3-1-5R</name>
    <dbReference type="NCBI Taxonomy" id="469605"/>
    <lineage>
        <taxon>Bacteria</taxon>
        <taxon>Fusobacteriati</taxon>
        <taxon>Fusobacteriota</taxon>
        <taxon>Fusobacteriia</taxon>
        <taxon>Fusobacteriales</taxon>
        <taxon>Fusobacteriaceae</taxon>
        <taxon>Fusobacterium</taxon>
    </lineage>
</organism>
<proteinExistence type="predicted"/>
<evidence type="ECO:0000313" key="2">
    <source>
        <dbReference type="EMBL" id="EFS20958.1"/>
    </source>
</evidence>
<dbReference type="AlphaFoldDB" id="E5BFS7"/>
<keyword evidence="1" id="KW-0472">Membrane</keyword>
<dbReference type="BioCyc" id="FSP469605-HMP:GTSP-458-MONOMER"/>
<gene>
    <name evidence="2" type="ORF">FSBG_00455</name>
</gene>
<evidence type="ECO:0000313" key="3">
    <source>
        <dbReference type="Proteomes" id="UP000002975"/>
    </source>
</evidence>
<protein>
    <submittedName>
        <fullName evidence="2">Uncharacterized protein</fullName>
    </submittedName>
</protein>
<keyword evidence="1" id="KW-1133">Transmembrane helix</keyword>
<feature type="transmembrane region" description="Helical" evidence="1">
    <location>
        <begin position="12"/>
        <end position="32"/>
    </location>
</feature>